<name>A0A316A0G5_9ACTN</name>
<evidence type="ECO:0008006" key="3">
    <source>
        <dbReference type="Google" id="ProtNLM"/>
    </source>
</evidence>
<dbReference type="InterPro" id="IPR032675">
    <property type="entry name" value="LRR_dom_sf"/>
</dbReference>
<dbReference type="SUPFAM" id="SSF52058">
    <property type="entry name" value="L domain-like"/>
    <property type="match status" value="1"/>
</dbReference>
<reference evidence="1 2" key="1">
    <citation type="submission" date="2018-03" db="EMBL/GenBank/DDBJ databases">
        <title>Genomic Encyclopedia of Archaeal and Bacterial Type Strains, Phase II (KMG-II): from individual species to whole genera.</title>
        <authorList>
            <person name="Goeker M."/>
        </authorList>
    </citation>
    <scope>NUCLEOTIDE SEQUENCE [LARGE SCALE GENOMIC DNA]</scope>
    <source>
        <strain evidence="1 2">DSM 44889</strain>
    </source>
</reference>
<comment type="caution">
    <text evidence="1">The sequence shown here is derived from an EMBL/GenBank/DDBJ whole genome shotgun (WGS) entry which is preliminary data.</text>
</comment>
<evidence type="ECO:0000313" key="2">
    <source>
        <dbReference type="Proteomes" id="UP000245469"/>
    </source>
</evidence>
<dbReference type="Gene3D" id="3.80.10.10">
    <property type="entry name" value="Ribonuclease Inhibitor"/>
    <property type="match status" value="1"/>
</dbReference>
<dbReference type="AlphaFoldDB" id="A0A316A0G5"/>
<accession>A0A316A0G5</accession>
<protein>
    <recommendedName>
        <fullName evidence="3">Leucine rich repeat (LRR) protein</fullName>
    </recommendedName>
</protein>
<keyword evidence="2" id="KW-1185">Reference proteome</keyword>
<gene>
    <name evidence="1" type="ORF">BXY45_12152</name>
</gene>
<sequence>MEVASPFTPGMLSLLRRGVRVVQLATPLTDRDHRRLGSWFQEHPQAALRVCAGGLGDGADLSFLRHYPRLTGLSIDSLDHEVVLGPQSLDHLPTPLRDLRLEARARDLRPLAGVTQLEHLKLRSVTADLAPLTALTRLRTLEIRLGGITDLSVVPEIGRITYLELWLVRGLADVSFLADMGHLEHLFLQALRNVRALPDLSRCTALERVHLETMKGLVDLSALATAPALRQLSLVDVGHLCPEDLLPLKTCGALEELGVGLNSDRKNLAARALLQIPGSYGGHDWP</sequence>
<dbReference type="Proteomes" id="UP000245469">
    <property type="component" value="Unassembled WGS sequence"/>
</dbReference>
<organism evidence="1 2">
    <name type="scientific">Quadrisphaera granulorum</name>
    <dbReference type="NCBI Taxonomy" id="317664"/>
    <lineage>
        <taxon>Bacteria</taxon>
        <taxon>Bacillati</taxon>
        <taxon>Actinomycetota</taxon>
        <taxon>Actinomycetes</taxon>
        <taxon>Kineosporiales</taxon>
        <taxon>Kineosporiaceae</taxon>
        <taxon>Quadrisphaera</taxon>
    </lineage>
</organism>
<dbReference type="EMBL" id="QGDQ01000021">
    <property type="protein sequence ID" value="PWJ51175.1"/>
    <property type="molecule type" value="Genomic_DNA"/>
</dbReference>
<proteinExistence type="predicted"/>
<evidence type="ECO:0000313" key="1">
    <source>
        <dbReference type="EMBL" id="PWJ51175.1"/>
    </source>
</evidence>